<evidence type="ECO:0000256" key="1">
    <source>
        <dbReference type="SAM" id="Phobius"/>
    </source>
</evidence>
<dbReference type="EMBL" id="JABELX010000004">
    <property type="protein sequence ID" value="NNH70618.1"/>
    <property type="molecule type" value="Genomic_DNA"/>
</dbReference>
<keyword evidence="1" id="KW-1133">Transmembrane helix</keyword>
<proteinExistence type="predicted"/>
<sequence length="46" mass="5180">MISGYARDVELLVILAIPVVVAIVVIRRKQRGQPTNVRYTPTEKES</sequence>
<feature type="transmembrane region" description="Helical" evidence="1">
    <location>
        <begin position="6"/>
        <end position="26"/>
    </location>
</feature>
<evidence type="ECO:0000313" key="3">
    <source>
        <dbReference type="Proteomes" id="UP000586827"/>
    </source>
</evidence>
<accession>A0A849BZA2</accession>
<dbReference type="Proteomes" id="UP000586827">
    <property type="component" value="Unassembled WGS sequence"/>
</dbReference>
<protein>
    <submittedName>
        <fullName evidence="2">Uncharacterized protein</fullName>
    </submittedName>
</protein>
<dbReference type="RefSeq" id="WP_157552419.1">
    <property type="nucleotide sequence ID" value="NZ_JABELX010000004.1"/>
</dbReference>
<keyword evidence="1" id="KW-0472">Membrane</keyword>
<name>A0A849BZA2_9NOCA</name>
<reference evidence="2 3" key="1">
    <citation type="submission" date="2020-05" db="EMBL/GenBank/DDBJ databases">
        <title>MicrobeNet Type strains.</title>
        <authorList>
            <person name="Nicholson A.C."/>
        </authorList>
    </citation>
    <scope>NUCLEOTIDE SEQUENCE [LARGE SCALE GENOMIC DNA]</scope>
    <source>
        <strain evidence="2 3">JCM 3224</strain>
    </source>
</reference>
<gene>
    <name evidence="2" type="ORF">HLB23_12215</name>
</gene>
<comment type="caution">
    <text evidence="2">The sequence shown here is derived from an EMBL/GenBank/DDBJ whole genome shotgun (WGS) entry which is preliminary data.</text>
</comment>
<evidence type="ECO:0000313" key="2">
    <source>
        <dbReference type="EMBL" id="NNH70618.1"/>
    </source>
</evidence>
<dbReference type="AlphaFoldDB" id="A0A849BZA2"/>
<keyword evidence="1" id="KW-0812">Transmembrane</keyword>
<organism evidence="2 3">
    <name type="scientific">Nocardia uniformis</name>
    <dbReference type="NCBI Taxonomy" id="53432"/>
    <lineage>
        <taxon>Bacteria</taxon>
        <taxon>Bacillati</taxon>
        <taxon>Actinomycetota</taxon>
        <taxon>Actinomycetes</taxon>
        <taxon>Mycobacteriales</taxon>
        <taxon>Nocardiaceae</taxon>
        <taxon>Nocardia</taxon>
    </lineage>
</organism>
<keyword evidence="3" id="KW-1185">Reference proteome</keyword>